<dbReference type="InterPro" id="IPR047272">
    <property type="entry name" value="S49_SppA_C"/>
</dbReference>
<keyword evidence="5" id="KW-0812">Transmembrane</keyword>
<comment type="caution">
    <text evidence="7">The sequence shown here is derived from an EMBL/GenBank/DDBJ whole genome shotgun (WGS) entry which is preliminary data.</text>
</comment>
<keyword evidence="8" id="KW-1185">Reference proteome</keyword>
<dbReference type="Gene3D" id="3.90.226.10">
    <property type="entry name" value="2-enoyl-CoA Hydratase, Chain A, domain 1"/>
    <property type="match status" value="1"/>
</dbReference>
<proteinExistence type="inferred from homology"/>
<dbReference type="Pfam" id="PF01343">
    <property type="entry name" value="Peptidase_S49"/>
    <property type="match status" value="1"/>
</dbReference>
<keyword evidence="2" id="KW-0645">Protease</keyword>
<evidence type="ECO:0000256" key="1">
    <source>
        <dbReference type="ARBA" id="ARBA00008683"/>
    </source>
</evidence>
<dbReference type="PANTHER" id="PTHR42987">
    <property type="entry name" value="PEPTIDASE S49"/>
    <property type="match status" value="1"/>
</dbReference>
<comment type="similarity">
    <text evidence="1">Belongs to the peptidase S49 family.</text>
</comment>
<dbReference type="Proteomes" id="UP001168167">
    <property type="component" value="Unassembled WGS sequence"/>
</dbReference>
<evidence type="ECO:0000259" key="6">
    <source>
        <dbReference type="Pfam" id="PF01343"/>
    </source>
</evidence>
<evidence type="ECO:0000313" key="7">
    <source>
        <dbReference type="EMBL" id="MDM5147717.1"/>
    </source>
</evidence>
<evidence type="ECO:0000313" key="8">
    <source>
        <dbReference type="Proteomes" id="UP001168167"/>
    </source>
</evidence>
<evidence type="ECO:0000256" key="5">
    <source>
        <dbReference type="SAM" id="Phobius"/>
    </source>
</evidence>
<accession>A0ABT7QLW0</accession>
<dbReference type="SUPFAM" id="SSF52096">
    <property type="entry name" value="ClpP/crotonase"/>
    <property type="match status" value="1"/>
</dbReference>
<feature type="transmembrane region" description="Helical" evidence="5">
    <location>
        <begin position="30"/>
        <end position="49"/>
    </location>
</feature>
<feature type="domain" description="Peptidase S49" evidence="6">
    <location>
        <begin position="126"/>
        <end position="263"/>
    </location>
</feature>
<protein>
    <submittedName>
        <fullName evidence="7">S49 family peptidase</fullName>
    </submittedName>
</protein>
<evidence type="ECO:0000256" key="4">
    <source>
        <dbReference type="ARBA" id="ARBA00022825"/>
    </source>
</evidence>
<reference evidence="7" key="2">
    <citation type="journal article" date="2023" name="Microbiome">
        <title>Synthase-selected sorting approach identifies a beta-lactone synthase in a nudibranch symbiotic bacterium.</title>
        <authorList>
            <person name="Dzunkova M."/>
            <person name="La Clair J.J."/>
            <person name="Tyml T."/>
            <person name="Doud D."/>
            <person name="Schulz F."/>
            <person name="Piquer-Esteban S."/>
            <person name="Porcel Sanchis D."/>
            <person name="Osborn A."/>
            <person name="Robinson D."/>
            <person name="Louie K.B."/>
            <person name="Bowen B.P."/>
            <person name="Bowers R.M."/>
            <person name="Lee J."/>
            <person name="Arnau V."/>
            <person name="Diaz-Villanueva W."/>
            <person name="Stepanauskas R."/>
            <person name="Gosliner T."/>
            <person name="Date S.V."/>
            <person name="Northen T.R."/>
            <person name="Cheng J.F."/>
            <person name="Burkart M.D."/>
            <person name="Woyke T."/>
        </authorList>
    </citation>
    <scope>NUCLEOTIDE SEQUENCE</scope>
    <source>
        <strain evidence="7">Df01</strain>
    </source>
</reference>
<keyword evidence="5" id="KW-1133">Transmembrane helix</keyword>
<reference evidence="7" key="1">
    <citation type="submission" date="2022-08" db="EMBL/GenBank/DDBJ databases">
        <authorList>
            <person name="Dzunkova M."/>
            <person name="La Clair J."/>
            <person name="Tyml T."/>
            <person name="Doud D."/>
            <person name="Schulz F."/>
            <person name="Piquer S."/>
            <person name="Porcel Sanchis D."/>
            <person name="Osborn A."/>
            <person name="Robinson D."/>
            <person name="Louie K.B."/>
            <person name="Bowen B.P."/>
            <person name="Bowers R."/>
            <person name="Lee J."/>
            <person name="Arnau Llombart V."/>
            <person name="Diaz Villanueva W."/>
            <person name="Gosliner T."/>
            <person name="Northen T."/>
            <person name="Cheng J.-F."/>
            <person name="Burkart M.D."/>
            <person name="Woyke T."/>
        </authorList>
    </citation>
    <scope>NUCLEOTIDE SEQUENCE</scope>
    <source>
        <strain evidence="7">Df01</strain>
    </source>
</reference>
<dbReference type="CDD" id="cd07023">
    <property type="entry name" value="S49_Sppa_N_C"/>
    <property type="match status" value="1"/>
</dbReference>
<evidence type="ECO:0000256" key="3">
    <source>
        <dbReference type="ARBA" id="ARBA00022801"/>
    </source>
</evidence>
<name>A0ABT7QLW0_9GAMM</name>
<keyword evidence="4" id="KW-0720">Serine protease</keyword>
<keyword evidence="3" id="KW-0378">Hydrolase</keyword>
<evidence type="ECO:0000256" key="2">
    <source>
        <dbReference type="ARBA" id="ARBA00022670"/>
    </source>
</evidence>
<dbReference type="EMBL" id="JANQAO010000003">
    <property type="protein sequence ID" value="MDM5147717.1"/>
    <property type="molecule type" value="Genomic_DNA"/>
</dbReference>
<dbReference type="InterPro" id="IPR029045">
    <property type="entry name" value="ClpP/crotonase-like_dom_sf"/>
</dbReference>
<dbReference type="PANTHER" id="PTHR42987:SF8">
    <property type="entry name" value="PROTEINASE"/>
    <property type="match status" value="1"/>
</dbReference>
<organism evidence="7 8">
    <name type="scientific">Candidatus Doriopsillibacter californiensis</name>
    <dbReference type="NCBI Taxonomy" id="2970740"/>
    <lineage>
        <taxon>Bacteria</taxon>
        <taxon>Pseudomonadati</taxon>
        <taxon>Pseudomonadota</taxon>
        <taxon>Gammaproteobacteria</taxon>
        <taxon>Candidatus Tethybacterales</taxon>
        <taxon>Candidatus Persebacteraceae</taxon>
        <taxon>Candidatus Doriopsillibacter</taxon>
    </lineage>
</organism>
<dbReference type="InterPro" id="IPR002142">
    <property type="entry name" value="Peptidase_S49"/>
</dbReference>
<keyword evidence="5" id="KW-0472">Membrane</keyword>
<gene>
    <name evidence="7" type="ORF">NQX30_04965</name>
</gene>
<sequence length="305" mass="33918">MTTDNHDRNLVERLAESSLREQRTRRRWGTFFKFIMLIYVLALTAAYFVHTPNISNHGPHAAVIDINGVIEASGSNSAVNINAALRNAFEAESAKGVILRINSPGGSAVESNRIYRELLRLRNKYPQKKVYAVAGDFCASGGYYIAAATDEIYVDDNSLVGSIGVIFSSFGFVETMEKLGVSRRVQTGGENKNMFDPFSPQSEEERTRIDNIVSVIHDNFQEAVRQGRGDRLTAHPDIFSGAIFVGEHNVRLGLADGLGDTGYVARDVIGVDYTISYTPRDWTDEIFSHFSRGVTQVLFQQRLIL</sequence>